<feature type="compositionally biased region" description="Basic and acidic residues" evidence="1">
    <location>
        <begin position="163"/>
        <end position="209"/>
    </location>
</feature>
<dbReference type="EMBL" id="JARQZJ010000046">
    <property type="protein sequence ID" value="KAK9878312.1"/>
    <property type="molecule type" value="Genomic_DNA"/>
</dbReference>
<gene>
    <name evidence="2" type="ORF">WA026_021327</name>
</gene>
<accession>A0AAW1UDW9</accession>
<feature type="region of interest" description="Disordered" evidence="1">
    <location>
        <begin position="163"/>
        <end position="262"/>
    </location>
</feature>
<protein>
    <submittedName>
        <fullName evidence="2">Uncharacterized protein</fullName>
    </submittedName>
</protein>
<evidence type="ECO:0000256" key="1">
    <source>
        <dbReference type="SAM" id="MobiDB-lite"/>
    </source>
</evidence>
<feature type="region of interest" description="Disordered" evidence="1">
    <location>
        <begin position="32"/>
        <end position="125"/>
    </location>
</feature>
<name>A0AAW1UDW9_9CUCU</name>
<comment type="caution">
    <text evidence="2">The sequence shown here is derived from an EMBL/GenBank/DDBJ whole genome shotgun (WGS) entry which is preliminary data.</text>
</comment>
<feature type="compositionally biased region" description="Basic and acidic residues" evidence="1">
    <location>
        <begin position="32"/>
        <end position="42"/>
    </location>
</feature>
<keyword evidence="3" id="KW-1185">Reference proteome</keyword>
<organism evidence="2 3">
    <name type="scientific">Henosepilachna vigintioctopunctata</name>
    <dbReference type="NCBI Taxonomy" id="420089"/>
    <lineage>
        <taxon>Eukaryota</taxon>
        <taxon>Metazoa</taxon>
        <taxon>Ecdysozoa</taxon>
        <taxon>Arthropoda</taxon>
        <taxon>Hexapoda</taxon>
        <taxon>Insecta</taxon>
        <taxon>Pterygota</taxon>
        <taxon>Neoptera</taxon>
        <taxon>Endopterygota</taxon>
        <taxon>Coleoptera</taxon>
        <taxon>Polyphaga</taxon>
        <taxon>Cucujiformia</taxon>
        <taxon>Coccinelloidea</taxon>
        <taxon>Coccinellidae</taxon>
        <taxon>Epilachninae</taxon>
        <taxon>Epilachnini</taxon>
        <taxon>Henosepilachna</taxon>
    </lineage>
</organism>
<proteinExistence type="predicted"/>
<reference evidence="2 3" key="1">
    <citation type="submission" date="2023-03" db="EMBL/GenBank/DDBJ databases">
        <title>Genome insight into feeding habits of ladybird beetles.</title>
        <authorList>
            <person name="Li H.-S."/>
            <person name="Huang Y.-H."/>
            <person name="Pang H."/>
        </authorList>
    </citation>
    <scope>NUCLEOTIDE SEQUENCE [LARGE SCALE GENOMIC DNA]</scope>
    <source>
        <strain evidence="2">SYSU_2023b</strain>
        <tissue evidence="2">Whole body</tissue>
    </source>
</reference>
<dbReference type="Proteomes" id="UP001431783">
    <property type="component" value="Unassembled WGS sequence"/>
</dbReference>
<evidence type="ECO:0000313" key="3">
    <source>
        <dbReference type="Proteomes" id="UP001431783"/>
    </source>
</evidence>
<feature type="compositionally biased region" description="Polar residues" evidence="1">
    <location>
        <begin position="220"/>
        <end position="232"/>
    </location>
</feature>
<feature type="compositionally biased region" description="Acidic residues" evidence="1">
    <location>
        <begin position="43"/>
        <end position="52"/>
    </location>
</feature>
<dbReference type="AlphaFoldDB" id="A0AAW1UDW9"/>
<evidence type="ECO:0000313" key="2">
    <source>
        <dbReference type="EMBL" id="KAK9878312.1"/>
    </source>
</evidence>
<sequence length="317" mass="35415">MDNITQQISEIIKTWDTQRMNQAKEALQFLKSLEDKEKKDSDNESSDMEVTVEETPRHLNRKRQATKTPPPGTFTEPARRRKTSEAGILPTATSNKFEALQNLDDTDLPSPPKDEKKERSPPPIVLWNKSKWTDISRKISNARLSFTEAKNIKDGIGINPVEYHTHALPEKTPEGGAEKSPLRDATRGYPGRPEKPEPSCQDATEKARSSVEIQAEITPSEKSSTSGLNYTQALKGKTAQKSSPAVPKTSPKPVERRGIPDPTNFGKMFEMFSTFNIEKFKAVLQKMCTVLTNTTTLPEIMIGIFQCIPDICAIFSP</sequence>